<keyword evidence="4" id="KW-0274">FAD</keyword>
<organism evidence="8 9">
    <name type="scientific">Flagellimonas lutaonensis</name>
    <dbReference type="NCBI Taxonomy" id="516051"/>
    <lineage>
        <taxon>Bacteria</taxon>
        <taxon>Pseudomonadati</taxon>
        <taxon>Bacteroidota</taxon>
        <taxon>Flavobacteriia</taxon>
        <taxon>Flavobacteriales</taxon>
        <taxon>Flavobacteriaceae</taxon>
        <taxon>Flagellimonas</taxon>
    </lineage>
</organism>
<comment type="cofactor">
    <cofactor evidence="1">
        <name>FAD</name>
        <dbReference type="ChEBI" id="CHEBI:57692"/>
    </cofactor>
</comment>
<feature type="domain" description="Glucose-methanol-choline oxidoreductase N-terminal" evidence="6">
    <location>
        <begin position="238"/>
        <end position="349"/>
    </location>
</feature>
<dbReference type="Proteomes" id="UP000032726">
    <property type="component" value="Chromosome"/>
</dbReference>
<dbReference type="GO" id="GO:0050660">
    <property type="term" value="F:flavin adenine dinucleotide binding"/>
    <property type="evidence" value="ECO:0007669"/>
    <property type="project" value="InterPro"/>
</dbReference>
<protein>
    <submittedName>
        <fullName evidence="8">GMC family oxidoreductase</fullName>
    </submittedName>
</protein>
<comment type="similarity">
    <text evidence="2">Belongs to the GMC oxidoreductase family.</text>
</comment>
<evidence type="ECO:0000256" key="1">
    <source>
        <dbReference type="ARBA" id="ARBA00001974"/>
    </source>
</evidence>
<keyword evidence="3" id="KW-0285">Flavoprotein</keyword>
<dbReference type="STRING" id="516051.VC82_1980"/>
<dbReference type="EMBL" id="CP011071">
    <property type="protein sequence ID" value="AKA35583.1"/>
    <property type="molecule type" value="Genomic_DNA"/>
</dbReference>
<keyword evidence="5" id="KW-0560">Oxidoreductase</keyword>
<dbReference type="KEGG" id="mlt:VC82_1980"/>
<dbReference type="SUPFAM" id="SSF54373">
    <property type="entry name" value="FAD-linked reductases, C-terminal domain"/>
    <property type="match status" value="1"/>
</dbReference>
<dbReference type="PATRIC" id="fig|516051.4.peg.2039"/>
<dbReference type="SUPFAM" id="SSF51905">
    <property type="entry name" value="FAD/NAD(P)-binding domain"/>
    <property type="match status" value="1"/>
</dbReference>
<gene>
    <name evidence="8" type="ORF">VC82_1980</name>
</gene>
<keyword evidence="9" id="KW-1185">Reference proteome</keyword>
<dbReference type="Pfam" id="PF00732">
    <property type="entry name" value="GMC_oxred_N"/>
    <property type="match status" value="1"/>
</dbReference>
<reference evidence="8 9" key="1">
    <citation type="submission" date="2015-03" db="EMBL/GenBank/DDBJ databases">
        <title>Complete genome sequence of Muricauda lutaonensis CC-HSB-11T, isolated from a coastal hot spring.</title>
        <authorList>
            <person name="Kim K.M."/>
        </authorList>
    </citation>
    <scope>NUCLEOTIDE SEQUENCE [LARGE SCALE GENOMIC DNA]</scope>
    <source>
        <strain evidence="8 9">CC-HSB-11</strain>
    </source>
</reference>
<dbReference type="InterPro" id="IPR036188">
    <property type="entry name" value="FAD/NAD-bd_sf"/>
</dbReference>
<name>A0A0D5YUQ8_9FLAO</name>
<evidence type="ECO:0000313" key="8">
    <source>
        <dbReference type="EMBL" id="AKA35583.1"/>
    </source>
</evidence>
<evidence type="ECO:0000256" key="4">
    <source>
        <dbReference type="ARBA" id="ARBA00022827"/>
    </source>
</evidence>
<dbReference type="RefSeq" id="WP_045802222.1">
    <property type="nucleotide sequence ID" value="NZ_CP011071.1"/>
</dbReference>
<dbReference type="HOGENOM" id="CLU_008878_4_0_10"/>
<dbReference type="OrthoDB" id="9787779at2"/>
<dbReference type="InterPro" id="IPR007867">
    <property type="entry name" value="GMC_OxRtase_C"/>
</dbReference>
<evidence type="ECO:0000256" key="3">
    <source>
        <dbReference type="ARBA" id="ARBA00022630"/>
    </source>
</evidence>
<evidence type="ECO:0000256" key="5">
    <source>
        <dbReference type="ARBA" id="ARBA00023002"/>
    </source>
</evidence>
<evidence type="ECO:0000256" key="2">
    <source>
        <dbReference type="ARBA" id="ARBA00010790"/>
    </source>
</evidence>
<dbReference type="Gene3D" id="3.50.50.60">
    <property type="entry name" value="FAD/NAD(P)-binding domain"/>
    <property type="match status" value="2"/>
</dbReference>
<feature type="domain" description="Glucose-methanol-choline oxidoreductase C-terminal" evidence="7">
    <location>
        <begin position="440"/>
        <end position="559"/>
    </location>
</feature>
<dbReference type="Pfam" id="PF05199">
    <property type="entry name" value="GMC_oxred_C"/>
    <property type="match status" value="1"/>
</dbReference>
<proteinExistence type="inferred from homology"/>
<accession>A0A0D5YUQ8</accession>
<dbReference type="GO" id="GO:0016614">
    <property type="term" value="F:oxidoreductase activity, acting on CH-OH group of donors"/>
    <property type="evidence" value="ECO:0007669"/>
    <property type="project" value="InterPro"/>
</dbReference>
<evidence type="ECO:0000259" key="7">
    <source>
        <dbReference type="Pfam" id="PF05199"/>
    </source>
</evidence>
<dbReference type="PANTHER" id="PTHR42784">
    <property type="entry name" value="PYRANOSE 2-OXIDASE"/>
    <property type="match status" value="1"/>
</dbReference>
<dbReference type="InterPro" id="IPR051473">
    <property type="entry name" value="P2Ox-like"/>
</dbReference>
<evidence type="ECO:0000313" key="9">
    <source>
        <dbReference type="Proteomes" id="UP000032726"/>
    </source>
</evidence>
<sequence>MDKKLKKDLASVNITGKAIDDHTYDAIVIGSGISGGWAAKELCEKGLKTLVLERGRMVEHIKDYPTASKHIWEFPHRNKVTEKLKSENPILSKCYAFEEATEHFFVKDKEHPYVQKKPFDWIKGYQVGGKSLLWARWTQRWSDLDFEANAKEGVAVDWPIRYKDIAPWYAYVEKFAGISGNRDGLSQIPDGEFLPPMQMNCVEDYFKDSLKENYSDRHLVISRTANLSQPHLGRGPCQYRDLCYRGCPFGGYFSSNSATLPAAEKTGNLTIRPFSVVHSIIYDEQTQKAKGVRVIDTNTKETMEFYAKIIFLNAATLNSTLVLLNSTSSRFPNGMGNDSGELGHNLMDHNYNARVKAKYDGFKDKYYHGRRPTGTYLARFRNFGDDRQTDFSRGYAYSVAASRPAGSEVSETSIGLSLMEDLTRLGPWEISMLGMGECLPYHDNKVTLNKDQKDEWDMPLLEIDAEFKTNETNMAKDMVASGIEMLEKAKFYDIEVVPENRTMGLNIHEMGTARMGNSQKTSVLNAHNQVWGAENVFVTDGSCMTSSACQNPSLTYMALTARAADYAVSELKRRNL</sequence>
<dbReference type="PANTHER" id="PTHR42784:SF1">
    <property type="entry name" value="PYRANOSE 2-OXIDASE"/>
    <property type="match status" value="1"/>
</dbReference>
<dbReference type="InterPro" id="IPR000172">
    <property type="entry name" value="GMC_OxRdtase_N"/>
</dbReference>
<dbReference type="AlphaFoldDB" id="A0A0D5YUQ8"/>
<evidence type="ECO:0000259" key="6">
    <source>
        <dbReference type="Pfam" id="PF00732"/>
    </source>
</evidence>